<evidence type="ECO:0000256" key="22">
    <source>
        <dbReference type="ARBA" id="ARBA00023242"/>
    </source>
</evidence>
<keyword evidence="9" id="KW-0833">Ubl conjugation pathway</keyword>
<dbReference type="GO" id="GO:0006508">
    <property type="term" value="P:proteolysis"/>
    <property type="evidence" value="ECO:0007669"/>
    <property type="project" value="UniProtKB-KW"/>
</dbReference>
<dbReference type="PROSITE" id="PS51162">
    <property type="entry name" value="THYROGLOBULIN_1_2"/>
    <property type="match status" value="1"/>
</dbReference>
<evidence type="ECO:0000313" key="30">
    <source>
        <dbReference type="Proteomes" id="UP000031443"/>
    </source>
</evidence>
<evidence type="ECO:0000256" key="1">
    <source>
        <dbReference type="ARBA" id="ARBA00004123"/>
    </source>
</evidence>
<evidence type="ECO:0000256" key="7">
    <source>
        <dbReference type="ARBA" id="ARBA00022723"/>
    </source>
</evidence>
<comment type="similarity">
    <text evidence="4">Belongs to the EPCAM family.</text>
</comment>
<evidence type="ECO:0000259" key="27">
    <source>
        <dbReference type="PROSITE" id="PS50934"/>
    </source>
</evidence>
<evidence type="ECO:0000256" key="2">
    <source>
        <dbReference type="ARBA" id="ARBA00004479"/>
    </source>
</evidence>
<evidence type="ECO:0000256" key="21">
    <source>
        <dbReference type="ARBA" id="ARBA00023180"/>
    </source>
</evidence>
<dbReference type="InterPro" id="IPR049420">
    <property type="entry name" value="EPCAM-Trop-2_C"/>
</dbReference>
<dbReference type="InterPro" id="IPR037518">
    <property type="entry name" value="MPN"/>
</dbReference>
<comment type="subcellular location">
    <subcellularLocation>
        <location evidence="2">Membrane</location>
        <topology evidence="2">Single-pass type I membrane protein</topology>
    </subcellularLocation>
    <subcellularLocation>
        <location evidence="1">Nucleus</location>
    </subcellularLocation>
</comment>
<dbReference type="InterPro" id="IPR000555">
    <property type="entry name" value="JAMM/MPN+_dom"/>
</dbReference>
<evidence type="ECO:0000256" key="10">
    <source>
        <dbReference type="ARBA" id="ARBA00022801"/>
    </source>
</evidence>
<dbReference type="MEROPS" id="M67.005"/>
<dbReference type="FunFam" id="4.10.800.10:FF:000008">
    <property type="entry name" value="tumor-associated calcium signal transducer 2"/>
    <property type="match status" value="1"/>
</dbReference>
<dbReference type="eggNOG" id="ENOG502QVSU">
    <property type="taxonomic scope" value="Eukaryota"/>
</dbReference>
<evidence type="ECO:0000256" key="3">
    <source>
        <dbReference type="ARBA" id="ARBA00007194"/>
    </source>
</evidence>
<keyword evidence="13 25" id="KW-1133">Transmembrane helix</keyword>
<dbReference type="Proteomes" id="UP000031443">
    <property type="component" value="Unassembled WGS sequence"/>
</dbReference>
<keyword evidence="19" id="KW-0010">Activator</keyword>
<dbReference type="EMBL" id="KB525025">
    <property type="protein sequence ID" value="EMP36493.1"/>
    <property type="molecule type" value="Genomic_DNA"/>
</dbReference>
<keyword evidence="15" id="KW-0482">Metalloprotease</keyword>
<dbReference type="CDD" id="cd00191">
    <property type="entry name" value="TY"/>
    <property type="match status" value="1"/>
</dbReference>
<keyword evidence="16" id="KW-0238">DNA-binding</keyword>
<evidence type="ECO:0000256" key="23">
    <source>
        <dbReference type="ARBA" id="ARBA00032256"/>
    </source>
</evidence>
<evidence type="ECO:0000256" key="18">
    <source>
        <dbReference type="ARBA" id="ARBA00023157"/>
    </source>
</evidence>
<dbReference type="InterPro" id="IPR000716">
    <property type="entry name" value="Thyroglobulin_1"/>
</dbReference>
<dbReference type="InterPro" id="IPR007526">
    <property type="entry name" value="SWIRM"/>
</dbReference>
<dbReference type="GO" id="GO:0003677">
    <property type="term" value="F:DNA binding"/>
    <property type="evidence" value="ECO:0007669"/>
    <property type="project" value="UniProtKB-KW"/>
</dbReference>
<keyword evidence="11" id="KW-0862">Zinc</keyword>
<sequence length="781" mass="88980">MDELLSHAPPPEPGKSKLTDILKSPIQETRGREHAFWSAGYNFAIPQFAEDNFQKAEQGKVEALEFPDIAATCSEKQSVNGDESVKSVYLQFNEFTEKSEQDRKGTFDDTKQLVDQELNEEQKDLVNNEMLFHPSCQLDEENQEEAEELKPPDQEVEIDRNIILGEEKQAIPEFFEGRQAKTPERYLKIRNYILDQWERCKPKYLNKTSVRPGLKNCGDVNCIGRIHTYLELIGAINFGCEQAVYNRPQPADKTRSKEGKDTIEAYQLAQRLQSMRTRRRRVRDPWGNWCDAKDLEGQTFEICAAEPCNSLSTGLQCEMDPVSQTQASETLAVRGYSVIGWYHSHPAFDPNPSIRDIDTQAKYQSYFSRGGAMFIGMIISPYNRNNPLPYSQITCLVISDEISSDGSYRLPYKFEVHQMLEEPQWELVFEKTRWIIEKYRLSHSSVPMDKIFHRDSDLTCLQKASSSLSPLNMESRFGVVLVLILAAASSSTQKNCICATNRRALCTEDTSGNCFCTLVGSSQRVNCSVLTSKCLLMKAEMSSAKGRRFSKPEHGFLDNDGVYNPDCENSGIFKARQCNQTDTCWCVNSAGVRRTDKGDKNLKCSELVRTNWIFIKLKHKERSKAFHASEVANGLRQIIQNRYKLHPKYITAIEYEYPFIHIDLKQNASQKSNGDVDIADVAYYFEKDVKLDSIFHRSNAFNLSVNGEPLDVEGILIYYVDEKPPEFSMKRLTAGVIAVLAVVILTIIAGITVLVITRRRTGKYEKVEIKEMGEMRRGQNS</sequence>
<keyword evidence="12" id="KW-0156">Chromatin regulator</keyword>
<keyword evidence="30" id="KW-1185">Reference proteome</keyword>
<dbReference type="GO" id="GO:0008237">
    <property type="term" value="F:metallopeptidase activity"/>
    <property type="evidence" value="ECO:0007669"/>
    <property type="project" value="UniProtKB-KW"/>
</dbReference>
<evidence type="ECO:0000313" key="29">
    <source>
        <dbReference type="EMBL" id="EMP36493.1"/>
    </source>
</evidence>
<dbReference type="FunFam" id="1.10.10.10:FF:000193">
    <property type="entry name" value="histone H2A deubiquitinase MYSM1 isoform X1"/>
    <property type="match status" value="1"/>
</dbReference>
<dbReference type="STRING" id="8469.M7BWP6"/>
<protein>
    <recommendedName>
        <fullName evidence="23">Myb-like, SWIRM and MPN domain-containing protein 1</fullName>
    </recommendedName>
</protein>
<keyword evidence="7" id="KW-0479">Metal-binding</keyword>
<gene>
    <name evidence="29" type="ORF">UY3_06328</name>
</gene>
<dbReference type="SMART" id="SM00211">
    <property type="entry name" value="TY"/>
    <property type="match status" value="1"/>
</dbReference>
<dbReference type="Pfam" id="PF18635">
    <property type="entry name" value="EpCAM_N"/>
    <property type="match status" value="1"/>
</dbReference>
<feature type="domain" description="MPN" evidence="26">
    <location>
        <begin position="261"/>
        <end position="396"/>
    </location>
</feature>
<dbReference type="InterPro" id="IPR043406">
    <property type="entry name" value="EPCAM/Trop-2"/>
</dbReference>
<keyword evidence="10" id="KW-0378">Hydrolase</keyword>
<dbReference type="Pfam" id="PF00086">
    <property type="entry name" value="Thyroglobulin_1"/>
    <property type="match status" value="1"/>
</dbReference>
<evidence type="ECO:0000256" key="16">
    <source>
        <dbReference type="ARBA" id="ARBA00023125"/>
    </source>
</evidence>
<evidence type="ECO:0000256" key="5">
    <source>
        <dbReference type="ARBA" id="ARBA00022670"/>
    </source>
</evidence>
<keyword evidence="18" id="KW-1015">Disulfide bond</keyword>
<dbReference type="InterPro" id="IPR036857">
    <property type="entry name" value="Thyroglobulin_1_sf"/>
</dbReference>
<organism evidence="29 30">
    <name type="scientific">Chelonia mydas</name>
    <name type="common">Green sea-turtle</name>
    <name type="synonym">Chelonia agassizi</name>
    <dbReference type="NCBI Taxonomy" id="8469"/>
    <lineage>
        <taxon>Eukaryota</taxon>
        <taxon>Metazoa</taxon>
        <taxon>Chordata</taxon>
        <taxon>Craniata</taxon>
        <taxon>Vertebrata</taxon>
        <taxon>Euteleostomi</taxon>
        <taxon>Archelosauria</taxon>
        <taxon>Testudinata</taxon>
        <taxon>Testudines</taxon>
        <taxon>Cryptodira</taxon>
        <taxon>Durocryptodira</taxon>
        <taxon>Americhelydia</taxon>
        <taxon>Chelonioidea</taxon>
        <taxon>Cheloniidae</taxon>
        <taxon>Chelonia</taxon>
    </lineage>
</organism>
<evidence type="ECO:0000256" key="14">
    <source>
        <dbReference type="ARBA" id="ARBA00023015"/>
    </source>
</evidence>
<dbReference type="Pfam" id="PF04433">
    <property type="entry name" value="SWIRM"/>
    <property type="match status" value="1"/>
</dbReference>
<evidence type="ECO:0000256" key="9">
    <source>
        <dbReference type="ARBA" id="ARBA00022786"/>
    </source>
</evidence>
<evidence type="ECO:0000256" key="15">
    <source>
        <dbReference type="ARBA" id="ARBA00023049"/>
    </source>
</evidence>
<dbReference type="Pfam" id="PF01398">
    <property type="entry name" value="JAB"/>
    <property type="match status" value="1"/>
</dbReference>
<dbReference type="Gene3D" id="3.40.140.10">
    <property type="entry name" value="Cytidine Deaminase, domain 2"/>
    <property type="match status" value="1"/>
</dbReference>
<comment type="similarity">
    <text evidence="3">Belongs to the peptidase M67A family. MYSM1 subfamily.</text>
</comment>
<dbReference type="GO" id="GO:0046872">
    <property type="term" value="F:metal ion binding"/>
    <property type="evidence" value="ECO:0007669"/>
    <property type="project" value="UniProtKB-KW"/>
</dbReference>
<keyword evidence="14" id="KW-0805">Transcription regulation</keyword>
<dbReference type="Pfam" id="PF21283">
    <property type="entry name" value="EPCAM-Trop-2_C"/>
    <property type="match status" value="1"/>
</dbReference>
<evidence type="ECO:0000259" key="28">
    <source>
        <dbReference type="PROSITE" id="PS51162"/>
    </source>
</evidence>
<dbReference type="GO" id="GO:0005634">
    <property type="term" value="C:nucleus"/>
    <property type="evidence" value="ECO:0007669"/>
    <property type="project" value="UniProtKB-SubCell"/>
</dbReference>
<dbReference type="InterPro" id="IPR036388">
    <property type="entry name" value="WH-like_DNA-bd_sf"/>
</dbReference>
<dbReference type="SUPFAM" id="SSF102712">
    <property type="entry name" value="JAB1/MPN domain"/>
    <property type="match status" value="1"/>
</dbReference>
<keyword evidence="5" id="KW-0645">Protease</keyword>
<comment type="caution">
    <text evidence="24">Lacks conserved residue(s) required for the propagation of feature annotation.</text>
</comment>
<evidence type="ECO:0000256" key="25">
    <source>
        <dbReference type="SAM" id="Phobius"/>
    </source>
</evidence>
<dbReference type="Gene3D" id="4.10.800.10">
    <property type="entry name" value="Thyroglobulin type-1"/>
    <property type="match status" value="1"/>
</dbReference>
<dbReference type="PROSITE" id="PS00484">
    <property type="entry name" value="THYROGLOBULIN_1_1"/>
    <property type="match status" value="1"/>
</dbReference>
<dbReference type="CDD" id="cd08067">
    <property type="entry name" value="MPN_2A_DUB"/>
    <property type="match status" value="1"/>
</dbReference>
<evidence type="ECO:0000256" key="17">
    <source>
        <dbReference type="ARBA" id="ARBA00023136"/>
    </source>
</evidence>
<keyword evidence="6 25" id="KW-0812">Transmembrane</keyword>
<evidence type="ECO:0000256" key="8">
    <source>
        <dbReference type="ARBA" id="ARBA00022729"/>
    </source>
</evidence>
<keyword evidence="17 25" id="KW-0472">Membrane</keyword>
<name>M7BWP6_CHEMY</name>
<dbReference type="GO" id="GO:0006325">
    <property type="term" value="P:chromatin organization"/>
    <property type="evidence" value="ECO:0007669"/>
    <property type="project" value="UniProtKB-KW"/>
</dbReference>
<dbReference type="SUPFAM" id="SSF57610">
    <property type="entry name" value="Thyroglobulin type-1 domain"/>
    <property type="match status" value="1"/>
</dbReference>
<evidence type="ECO:0000256" key="12">
    <source>
        <dbReference type="ARBA" id="ARBA00022853"/>
    </source>
</evidence>
<evidence type="ECO:0000256" key="20">
    <source>
        <dbReference type="ARBA" id="ARBA00023163"/>
    </source>
</evidence>
<dbReference type="GO" id="GO:0016020">
    <property type="term" value="C:membrane"/>
    <property type="evidence" value="ECO:0007669"/>
    <property type="project" value="UniProtKB-SubCell"/>
</dbReference>
<reference evidence="30" key="1">
    <citation type="journal article" date="2013" name="Nat. Genet.">
        <title>The draft genomes of soft-shell turtle and green sea turtle yield insights into the development and evolution of the turtle-specific body plan.</title>
        <authorList>
            <person name="Wang Z."/>
            <person name="Pascual-Anaya J."/>
            <person name="Zadissa A."/>
            <person name="Li W."/>
            <person name="Niimura Y."/>
            <person name="Huang Z."/>
            <person name="Li C."/>
            <person name="White S."/>
            <person name="Xiong Z."/>
            <person name="Fang D."/>
            <person name="Wang B."/>
            <person name="Ming Y."/>
            <person name="Chen Y."/>
            <person name="Zheng Y."/>
            <person name="Kuraku S."/>
            <person name="Pignatelli M."/>
            <person name="Herrero J."/>
            <person name="Beal K."/>
            <person name="Nozawa M."/>
            <person name="Li Q."/>
            <person name="Wang J."/>
            <person name="Zhang H."/>
            <person name="Yu L."/>
            <person name="Shigenobu S."/>
            <person name="Wang J."/>
            <person name="Liu J."/>
            <person name="Flicek P."/>
            <person name="Searle S."/>
            <person name="Wang J."/>
            <person name="Kuratani S."/>
            <person name="Yin Y."/>
            <person name="Aken B."/>
            <person name="Zhang G."/>
            <person name="Irie N."/>
        </authorList>
    </citation>
    <scope>NUCLEOTIDE SEQUENCE [LARGE SCALE GENOMIC DNA]</scope>
</reference>
<dbReference type="AlphaFoldDB" id="M7BWP6"/>
<keyword evidence="8" id="KW-0732">Signal</keyword>
<dbReference type="InterPro" id="IPR009057">
    <property type="entry name" value="Homeodomain-like_sf"/>
</dbReference>
<feature type="domain" description="SWIRM" evidence="27">
    <location>
        <begin position="149"/>
        <end position="247"/>
    </location>
</feature>
<evidence type="ECO:0000256" key="24">
    <source>
        <dbReference type="PROSITE-ProRule" id="PRU00500"/>
    </source>
</evidence>
<feature type="transmembrane region" description="Helical" evidence="25">
    <location>
        <begin position="732"/>
        <end position="756"/>
    </location>
</feature>
<dbReference type="PANTHER" id="PTHR14168">
    <property type="entry name" value="TUMOR-ASSOCIATED CALCIUM SIGNAL TRANSDUCER"/>
    <property type="match status" value="1"/>
</dbReference>
<keyword evidence="21" id="KW-0325">Glycoprotein</keyword>
<evidence type="ECO:0000256" key="6">
    <source>
        <dbReference type="ARBA" id="ARBA00022692"/>
    </source>
</evidence>
<evidence type="ECO:0000259" key="26">
    <source>
        <dbReference type="PROSITE" id="PS50249"/>
    </source>
</evidence>
<dbReference type="PROSITE" id="PS50249">
    <property type="entry name" value="MPN"/>
    <property type="match status" value="1"/>
</dbReference>
<keyword evidence="22" id="KW-0539">Nucleus</keyword>
<proteinExistence type="inferred from homology"/>
<dbReference type="InterPro" id="IPR041630">
    <property type="entry name" value="EpCAM_N"/>
</dbReference>
<evidence type="ECO:0000256" key="13">
    <source>
        <dbReference type="ARBA" id="ARBA00022989"/>
    </source>
</evidence>
<feature type="domain" description="Thyroglobulin type-1" evidence="28">
    <location>
        <begin position="531"/>
        <end position="604"/>
    </location>
</feature>
<accession>M7BWP6</accession>
<dbReference type="PANTHER" id="PTHR14168:SF5">
    <property type="entry name" value="TUMOR-ASSOCIATED CALCIUM SIGNAL TRANSDUCER 2"/>
    <property type="match status" value="1"/>
</dbReference>
<keyword evidence="20" id="KW-0804">Transcription</keyword>
<dbReference type="PROSITE" id="PS50934">
    <property type="entry name" value="SWIRM"/>
    <property type="match status" value="1"/>
</dbReference>
<evidence type="ECO:0000256" key="11">
    <source>
        <dbReference type="ARBA" id="ARBA00022833"/>
    </source>
</evidence>
<evidence type="ECO:0000256" key="4">
    <source>
        <dbReference type="ARBA" id="ARBA00007669"/>
    </source>
</evidence>
<dbReference type="SUPFAM" id="SSF46689">
    <property type="entry name" value="Homeodomain-like"/>
    <property type="match status" value="1"/>
</dbReference>
<dbReference type="Gene3D" id="1.10.10.10">
    <property type="entry name" value="Winged helix-like DNA-binding domain superfamily/Winged helix DNA-binding domain"/>
    <property type="match status" value="1"/>
</dbReference>
<evidence type="ECO:0000256" key="19">
    <source>
        <dbReference type="ARBA" id="ARBA00023159"/>
    </source>
</evidence>